<protein>
    <submittedName>
        <fullName evidence="2">Uncharacterized protein</fullName>
    </submittedName>
</protein>
<gene>
    <name evidence="2" type="ORF">PHYPO_G00072710</name>
</gene>
<evidence type="ECO:0000313" key="3">
    <source>
        <dbReference type="Proteomes" id="UP000327468"/>
    </source>
</evidence>
<sequence length="110" mass="12124">MHTYCCCDCSDQVMEELDDVASATLRAANTGEDLLPSLSQDDITDLFPGPKNFLRCQDIWLVVNKEEKVETAAEIQQPSNTGGSGLSKEELNITKSVTMSNPEYIVYTDS</sequence>
<keyword evidence="3" id="KW-1185">Reference proteome</keyword>
<dbReference type="EMBL" id="VFJC01000017">
    <property type="protein sequence ID" value="KAB5546493.1"/>
    <property type="molecule type" value="Genomic_DNA"/>
</dbReference>
<evidence type="ECO:0000313" key="2">
    <source>
        <dbReference type="EMBL" id="KAB5546493.1"/>
    </source>
</evidence>
<dbReference type="Proteomes" id="UP000327468">
    <property type="component" value="Chromosome 16"/>
</dbReference>
<comment type="caution">
    <text evidence="2">The sequence shown here is derived from an EMBL/GenBank/DDBJ whole genome shotgun (WGS) entry which is preliminary data.</text>
</comment>
<feature type="region of interest" description="Disordered" evidence="1">
    <location>
        <begin position="72"/>
        <end position="91"/>
    </location>
</feature>
<name>A0A5N5LWI9_PANHP</name>
<reference evidence="2 3" key="1">
    <citation type="submission" date="2019-06" db="EMBL/GenBank/DDBJ databases">
        <title>A chromosome-scale genome assembly of the striped catfish, Pangasianodon hypophthalmus.</title>
        <authorList>
            <person name="Wen M."/>
            <person name="Zahm M."/>
            <person name="Roques C."/>
            <person name="Cabau C."/>
            <person name="Klopp C."/>
            <person name="Donnadieu C."/>
            <person name="Jouanno E."/>
            <person name="Avarre J.-C."/>
            <person name="Campet M."/>
            <person name="Ha T.T.T."/>
            <person name="Dugue R."/>
            <person name="Lampietro C."/>
            <person name="Louis A."/>
            <person name="Herpin A."/>
            <person name="Echchiki A."/>
            <person name="Berthelot C."/>
            <person name="Parey E."/>
            <person name="Roest-Crollius H."/>
            <person name="Braasch I."/>
            <person name="Postlethwait J."/>
            <person name="Bobe J."/>
            <person name="Montfort J."/>
            <person name="Bouchez O."/>
            <person name="Begum T."/>
            <person name="Schartl M."/>
            <person name="Guiguen Y."/>
        </authorList>
    </citation>
    <scope>NUCLEOTIDE SEQUENCE [LARGE SCALE GENOMIC DNA]</scope>
    <source>
        <strain evidence="2 3">Indonesia</strain>
        <tissue evidence="2">Blood</tissue>
    </source>
</reference>
<proteinExistence type="predicted"/>
<accession>A0A5N5LWI9</accession>
<evidence type="ECO:0000256" key="1">
    <source>
        <dbReference type="SAM" id="MobiDB-lite"/>
    </source>
</evidence>
<organism evidence="2 3">
    <name type="scientific">Pangasianodon hypophthalmus</name>
    <name type="common">Striped catfish</name>
    <name type="synonym">Helicophagus hypophthalmus</name>
    <dbReference type="NCBI Taxonomy" id="310915"/>
    <lineage>
        <taxon>Eukaryota</taxon>
        <taxon>Metazoa</taxon>
        <taxon>Chordata</taxon>
        <taxon>Craniata</taxon>
        <taxon>Vertebrata</taxon>
        <taxon>Euteleostomi</taxon>
        <taxon>Actinopterygii</taxon>
        <taxon>Neopterygii</taxon>
        <taxon>Teleostei</taxon>
        <taxon>Ostariophysi</taxon>
        <taxon>Siluriformes</taxon>
        <taxon>Pangasiidae</taxon>
        <taxon>Pangasianodon</taxon>
    </lineage>
</organism>
<dbReference type="AlphaFoldDB" id="A0A5N5LWI9"/>